<feature type="non-terminal residue" evidence="1">
    <location>
        <position position="27"/>
    </location>
</feature>
<sequence length="27" mass="3143">MDTNKEEFPVKVDDEIYGPISMERLVS</sequence>
<gene>
    <name evidence="1" type="ORF">METZ01_LOCUS162744</name>
</gene>
<protein>
    <submittedName>
        <fullName evidence="1">Uncharacterized protein</fullName>
    </submittedName>
</protein>
<reference evidence="1" key="1">
    <citation type="submission" date="2018-05" db="EMBL/GenBank/DDBJ databases">
        <authorList>
            <person name="Lanie J.A."/>
            <person name="Ng W.-L."/>
            <person name="Kazmierczak K.M."/>
            <person name="Andrzejewski T.M."/>
            <person name="Davidsen T.M."/>
            <person name="Wayne K.J."/>
            <person name="Tettelin H."/>
            <person name="Glass J.I."/>
            <person name="Rusch D."/>
            <person name="Podicherti R."/>
            <person name="Tsui H.-C.T."/>
            <person name="Winkler M.E."/>
        </authorList>
    </citation>
    <scope>NUCLEOTIDE SEQUENCE</scope>
</reference>
<dbReference type="EMBL" id="UINC01028609">
    <property type="protein sequence ID" value="SVB09890.1"/>
    <property type="molecule type" value="Genomic_DNA"/>
</dbReference>
<evidence type="ECO:0000313" key="1">
    <source>
        <dbReference type="EMBL" id="SVB09890.1"/>
    </source>
</evidence>
<accession>A0A382B7T8</accession>
<feature type="non-terminal residue" evidence="1">
    <location>
        <position position="1"/>
    </location>
</feature>
<dbReference type="AlphaFoldDB" id="A0A382B7T8"/>
<name>A0A382B7T8_9ZZZZ</name>
<proteinExistence type="predicted"/>
<organism evidence="1">
    <name type="scientific">marine metagenome</name>
    <dbReference type="NCBI Taxonomy" id="408172"/>
    <lineage>
        <taxon>unclassified sequences</taxon>
        <taxon>metagenomes</taxon>
        <taxon>ecological metagenomes</taxon>
    </lineage>
</organism>